<feature type="region of interest" description="Disordered" evidence="1">
    <location>
        <begin position="50"/>
        <end position="86"/>
    </location>
</feature>
<reference evidence="2 3" key="1">
    <citation type="journal article" date="2018" name="Genome Biol. Evol.">
        <title>Multiple Roots of Fruiting Body Formation in Amoebozoa.</title>
        <authorList>
            <person name="Hillmann F."/>
            <person name="Forbes G."/>
            <person name="Novohradska S."/>
            <person name="Ferling I."/>
            <person name="Riege K."/>
            <person name="Groth M."/>
            <person name="Westermann M."/>
            <person name="Marz M."/>
            <person name="Spaller T."/>
            <person name="Winckler T."/>
            <person name="Schaap P."/>
            <person name="Glockner G."/>
        </authorList>
    </citation>
    <scope>NUCLEOTIDE SEQUENCE [LARGE SCALE GENOMIC DNA]</scope>
    <source>
        <strain evidence="2 3">Jena</strain>
    </source>
</reference>
<name>A0A2P6N0L2_9EUKA</name>
<protein>
    <submittedName>
        <fullName evidence="2">Uncharacterized protein</fullName>
    </submittedName>
</protein>
<feature type="compositionally biased region" description="Basic and acidic residues" evidence="1">
    <location>
        <begin position="70"/>
        <end position="80"/>
    </location>
</feature>
<dbReference type="InParanoid" id="A0A2P6N0L2"/>
<sequence length="135" mass="15284">MDTNRKGQTLKQEAFYHSAIGAPGLYELTMARKIGNSSILAPKFAQAPPVSTNTLTQKMQRNTTLQKDNNTLRETGDTPGRRTRTKVSTTAITHLTQRLRLIFHHYLHRDLHRSLSRTPGRVYPKTSIALNKDDT</sequence>
<evidence type="ECO:0000313" key="2">
    <source>
        <dbReference type="EMBL" id="PRP77499.1"/>
    </source>
</evidence>
<comment type="caution">
    <text evidence="2">The sequence shown here is derived from an EMBL/GenBank/DDBJ whole genome shotgun (WGS) entry which is preliminary data.</text>
</comment>
<dbReference type="AlphaFoldDB" id="A0A2P6N0L2"/>
<accession>A0A2P6N0L2</accession>
<evidence type="ECO:0000256" key="1">
    <source>
        <dbReference type="SAM" id="MobiDB-lite"/>
    </source>
</evidence>
<organism evidence="2 3">
    <name type="scientific">Planoprotostelium fungivorum</name>
    <dbReference type="NCBI Taxonomy" id="1890364"/>
    <lineage>
        <taxon>Eukaryota</taxon>
        <taxon>Amoebozoa</taxon>
        <taxon>Evosea</taxon>
        <taxon>Variosea</taxon>
        <taxon>Cavosteliida</taxon>
        <taxon>Cavosteliaceae</taxon>
        <taxon>Planoprotostelium</taxon>
    </lineage>
</organism>
<feature type="compositionally biased region" description="Polar residues" evidence="1">
    <location>
        <begin position="50"/>
        <end position="69"/>
    </location>
</feature>
<dbReference type="Proteomes" id="UP000241769">
    <property type="component" value="Unassembled WGS sequence"/>
</dbReference>
<dbReference type="EMBL" id="MDYQ01000261">
    <property type="protein sequence ID" value="PRP77499.1"/>
    <property type="molecule type" value="Genomic_DNA"/>
</dbReference>
<gene>
    <name evidence="2" type="ORF">PROFUN_14211</name>
</gene>
<evidence type="ECO:0000313" key="3">
    <source>
        <dbReference type="Proteomes" id="UP000241769"/>
    </source>
</evidence>
<keyword evidence="3" id="KW-1185">Reference proteome</keyword>
<proteinExistence type="predicted"/>